<evidence type="ECO:0000313" key="5">
    <source>
        <dbReference type="EMBL" id="MTB72936.1"/>
    </source>
</evidence>
<organism evidence="5 6">
    <name type="scientific">Arsenicicoccus cauae</name>
    <dbReference type="NCBI Taxonomy" id="2663847"/>
    <lineage>
        <taxon>Bacteria</taxon>
        <taxon>Bacillati</taxon>
        <taxon>Actinomycetota</taxon>
        <taxon>Actinomycetes</taxon>
        <taxon>Micrococcales</taxon>
        <taxon>Intrasporangiaceae</taxon>
        <taxon>Arsenicicoccus</taxon>
    </lineage>
</organism>
<evidence type="ECO:0000256" key="1">
    <source>
        <dbReference type="ARBA" id="ARBA00023015"/>
    </source>
</evidence>
<dbReference type="InterPro" id="IPR010982">
    <property type="entry name" value="Lambda_DNA-bd_dom_sf"/>
</dbReference>
<keyword evidence="6" id="KW-1185">Reference proteome</keyword>
<dbReference type="GO" id="GO:0000976">
    <property type="term" value="F:transcription cis-regulatory region binding"/>
    <property type="evidence" value="ECO:0007669"/>
    <property type="project" value="TreeGrafter"/>
</dbReference>
<dbReference type="EMBL" id="WLVL01000040">
    <property type="protein sequence ID" value="MTB72936.1"/>
    <property type="molecule type" value="Genomic_DNA"/>
</dbReference>
<evidence type="ECO:0000256" key="2">
    <source>
        <dbReference type="ARBA" id="ARBA00023125"/>
    </source>
</evidence>
<gene>
    <name evidence="5" type="ORF">GGG17_13355</name>
</gene>
<dbReference type="InterPro" id="IPR001761">
    <property type="entry name" value="Peripla_BP/Lac1_sug-bd_dom"/>
</dbReference>
<dbReference type="SUPFAM" id="SSF47413">
    <property type="entry name" value="lambda repressor-like DNA-binding domains"/>
    <property type="match status" value="1"/>
</dbReference>
<protein>
    <submittedName>
        <fullName evidence="5">LacI family DNA-binding transcriptional regulator</fullName>
    </submittedName>
</protein>
<evidence type="ECO:0000259" key="4">
    <source>
        <dbReference type="PROSITE" id="PS50932"/>
    </source>
</evidence>
<dbReference type="Pfam" id="PF00356">
    <property type="entry name" value="LacI"/>
    <property type="match status" value="1"/>
</dbReference>
<dbReference type="Proteomes" id="UP000431092">
    <property type="component" value="Unassembled WGS sequence"/>
</dbReference>
<reference evidence="5 6" key="1">
    <citation type="submission" date="2019-11" db="EMBL/GenBank/DDBJ databases">
        <title>Whole genome sequencing identifies a novel species of the genus Arsenicicoccus isolated from human blood.</title>
        <authorList>
            <person name="Jeong J.H."/>
            <person name="Kweon O.J."/>
            <person name="Kim H.R."/>
            <person name="Kim T.-H."/>
            <person name="Ha S.-M."/>
            <person name="Lee M.-K."/>
        </authorList>
    </citation>
    <scope>NUCLEOTIDE SEQUENCE [LARGE SCALE GENOMIC DNA]</scope>
    <source>
        <strain evidence="5 6">MKL-02</strain>
    </source>
</reference>
<evidence type="ECO:0000313" key="6">
    <source>
        <dbReference type="Proteomes" id="UP000431092"/>
    </source>
</evidence>
<dbReference type="PANTHER" id="PTHR30146:SF109">
    <property type="entry name" value="HTH-TYPE TRANSCRIPTIONAL REGULATOR GALS"/>
    <property type="match status" value="1"/>
</dbReference>
<accession>A0A6I3J0S1</accession>
<dbReference type="SUPFAM" id="SSF53822">
    <property type="entry name" value="Periplasmic binding protein-like I"/>
    <property type="match status" value="1"/>
</dbReference>
<proteinExistence type="predicted"/>
<dbReference type="GO" id="GO:0003700">
    <property type="term" value="F:DNA-binding transcription factor activity"/>
    <property type="evidence" value="ECO:0007669"/>
    <property type="project" value="TreeGrafter"/>
</dbReference>
<dbReference type="Pfam" id="PF00532">
    <property type="entry name" value="Peripla_BP_1"/>
    <property type="match status" value="1"/>
</dbReference>
<dbReference type="PROSITE" id="PS00356">
    <property type="entry name" value="HTH_LACI_1"/>
    <property type="match status" value="1"/>
</dbReference>
<dbReference type="CDD" id="cd01392">
    <property type="entry name" value="HTH_LacI"/>
    <property type="match status" value="1"/>
</dbReference>
<dbReference type="PROSITE" id="PS50932">
    <property type="entry name" value="HTH_LACI_2"/>
    <property type="match status" value="1"/>
</dbReference>
<dbReference type="Gene3D" id="3.40.50.2300">
    <property type="match status" value="2"/>
</dbReference>
<dbReference type="AlphaFoldDB" id="A0A6I3J0S1"/>
<feature type="domain" description="HTH lacI-type" evidence="4">
    <location>
        <begin position="12"/>
        <end position="66"/>
    </location>
</feature>
<comment type="caution">
    <text evidence="5">The sequence shown here is derived from an EMBL/GenBank/DDBJ whole genome shotgun (WGS) entry which is preliminary data.</text>
</comment>
<dbReference type="Gene3D" id="1.10.260.40">
    <property type="entry name" value="lambda repressor-like DNA-binding domains"/>
    <property type="match status" value="1"/>
</dbReference>
<dbReference type="InterPro" id="IPR000843">
    <property type="entry name" value="HTH_LacI"/>
</dbReference>
<keyword evidence="3" id="KW-0804">Transcription</keyword>
<dbReference type="PANTHER" id="PTHR30146">
    <property type="entry name" value="LACI-RELATED TRANSCRIPTIONAL REPRESSOR"/>
    <property type="match status" value="1"/>
</dbReference>
<dbReference type="InterPro" id="IPR028082">
    <property type="entry name" value="Peripla_BP_I"/>
</dbReference>
<dbReference type="SMART" id="SM00354">
    <property type="entry name" value="HTH_LACI"/>
    <property type="match status" value="1"/>
</dbReference>
<keyword evidence="1" id="KW-0805">Transcription regulation</keyword>
<keyword evidence="2 5" id="KW-0238">DNA-binding</keyword>
<evidence type="ECO:0000256" key="3">
    <source>
        <dbReference type="ARBA" id="ARBA00023163"/>
    </source>
</evidence>
<sequence>MVTMSSMGHRRATINDVARAANVSRQTVSNAVNRPDRVAPQTLQRVQLEIDRLAYRPSSAAKSLREQRAGAIGLELDARGGAAANAEIAYPFLSQLSLAARSHRCHVVTFGTDSPAPVTSGYESMVRAHLVDAFVLYGTHHGDPRPQWLTEQGIPFVTFGRVWDDPGFTAWGDVDGRIGTASAVRHVVDQGYRRVAFLGWPEGSAVGDDRYQGWREAASELGVLDDALVARTEQDLPRAQAAAADLLGSLQPGDAVVCVSDMVALGAWQAVVAAGLEPGRDIGLVGFDGTSTAGMFDLTTVVQPLAEIVEHLLTQIDVLLTDGEAPAEGALLAPTLRHAGSTRRR</sequence>
<name>A0A6I3J0S1_9MICO</name>